<accession>A0A1I4VNA1</accession>
<evidence type="ECO:0000256" key="3">
    <source>
        <dbReference type="ARBA" id="ARBA00023098"/>
    </source>
</evidence>
<keyword evidence="2 4" id="KW-0442">Lipid degradation</keyword>
<keyword evidence="8" id="KW-1185">Reference proteome</keyword>
<dbReference type="Proteomes" id="UP000198575">
    <property type="component" value="Unassembled WGS sequence"/>
</dbReference>
<name>A0A1I4VNA1_9GAMM</name>
<reference evidence="7 8" key="1">
    <citation type="submission" date="2016-10" db="EMBL/GenBank/DDBJ databases">
        <authorList>
            <person name="de Groot N.N."/>
        </authorList>
    </citation>
    <scope>NUCLEOTIDE SEQUENCE [LARGE SCALE GENOMIC DNA]</scope>
    <source>
        <strain evidence="7 8">CGMCC 1.7659</strain>
    </source>
</reference>
<comment type="caution">
    <text evidence="4">Lacks conserved residue(s) required for the propagation of feature annotation.</text>
</comment>
<dbReference type="InterPro" id="IPR050301">
    <property type="entry name" value="NTE"/>
</dbReference>
<evidence type="ECO:0000313" key="7">
    <source>
        <dbReference type="EMBL" id="SFN02734.1"/>
    </source>
</evidence>
<dbReference type="InterPro" id="IPR016035">
    <property type="entry name" value="Acyl_Trfase/lysoPLipase"/>
</dbReference>
<feature type="active site" description="Proton acceptor" evidence="4">
    <location>
        <position position="168"/>
    </location>
</feature>
<organism evidence="7 8">
    <name type="scientific">Dokdonella immobilis</name>
    <dbReference type="NCBI Taxonomy" id="578942"/>
    <lineage>
        <taxon>Bacteria</taxon>
        <taxon>Pseudomonadati</taxon>
        <taxon>Pseudomonadota</taxon>
        <taxon>Gammaproteobacteria</taxon>
        <taxon>Lysobacterales</taxon>
        <taxon>Rhodanobacteraceae</taxon>
        <taxon>Dokdonella</taxon>
    </lineage>
</organism>
<feature type="short sequence motif" description="DGA/G" evidence="4">
    <location>
        <begin position="168"/>
        <end position="170"/>
    </location>
</feature>
<evidence type="ECO:0000313" key="8">
    <source>
        <dbReference type="Proteomes" id="UP000198575"/>
    </source>
</evidence>
<feature type="compositionally biased region" description="Basic and acidic residues" evidence="5">
    <location>
        <begin position="214"/>
        <end position="235"/>
    </location>
</feature>
<dbReference type="Pfam" id="PF01734">
    <property type="entry name" value="Patatin"/>
    <property type="match status" value="1"/>
</dbReference>
<feature type="active site" description="Nucleophile" evidence="4">
    <location>
        <position position="54"/>
    </location>
</feature>
<keyword evidence="3 4" id="KW-0443">Lipid metabolism</keyword>
<dbReference type="InterPro" id="IPR002641">
    <property type="entry name" value="PNPLA_dom"/>
</dbReference>
<dbReference type="AlphaFoldDB" id="A0A1I4VNA1"/>
<dbReference type="GO" id="GO:0016042">
    <property type="term" value="P:lipid catabolic process"/>
    <property type="evidence" value="ECO:0007669"/>
    <property type="project" value="UniProtKB-UniRule"/>
</dbReference>
<dbReference type="PANTHER" id="PTHR14226">
    <property type="entry name" value="NEUROPATHY TARGET ESTERASE/SWISS CHEESE D.MELANOGASTER"/>
    <property type="match status" value="1"/>
</dbReference>
<feature type="domain" description="PNPLA" evidence="6">
    <location>
        <begin position="21"/>
        <end position="181"/>
    </location>
</feature>
<proteinExistence type="predicted"/>
<evidence type="ECO:0000259" key="6">
    <source>
        <dbReference type="PROSITE" id="PS51635"/>
    </source>
</evidence>
<protein>
    <submittedName>
        <fullName evidence="7">NTE family protein</fullName>
    </submittedName>
</protein>
<feature type="short sequence motif" description="GXSXG" evidence="4">
    <location>
        <begin position="52"/>
        <end position="56"/>
    </location>
</feature>
<dbReference type="Gene3D" id="3.40.1090.10">
    <property type="entry name" value="Cytosolic phospholipase A2 catalytic domain"/>
    <property type="match status" value="1"/>
</dbReference>
<sequence length="333" mass="36038">MNHQGPVPVEQQSAAKRPISLVLGSGGARGYAHIGVIEELVAQGYDIRSIAGSSMGALVGGVYAAGKLDNYRDWVLPLARMDVLRLLDITFRGGGFIKGNRIINALREHVGDVAIEDLPLSYTAVAVDLDAQREVWFSSGSLFEAIRASIAIPTVFRPHRYQGRLLVDGGLLNPLPVSPTLRDLTDATIAVDVNGPEEPTAASGVASTWPGLEAHGELPAETRGDDGDADGEGRKSSGAVRRMFASMLGKSGTGDSIRDPGLLELFARSLDTVQETITRLKLAAQPPDLLITIPRNICTFYDFHRAETVIEWGRSRTREALERWTPPKARRRP</sequence>
<dbReference type="PANTHER" id="PTHR14226:SF76">
    <property type="entry name" value="NTE FAMILY PROTEIN RSSA"/>
    <property type="match status" value="1"/>
</dbReference>
<dbReference type="STRING" id="578942.SAMN05216289_102259"/>
<evidence type="ECO:0000256" key="5">
    <source>
        <dbReference type="SAM" id="MobiDB-lite"/>
    </source>
</evidence>
<dbReference type="PROSITE" id="PS51635">
    <property type="entry name" value="PNPLA"/>
    <property type="match status" value="1"/>
</dbReference>
<dbReference type="RefSeq" id="WP_092404591.1">
    <property type="nucleotide sequence ID" value="NZ_FOVF01000002.1"/>
</dbReference>
<feature type="region of interest" description="Disordered" evidence="5">
    <location>
        <begin position="195"/>
        <end position="238"/>
    </location>
</feature>
<keyword evidence="1 4" id="KW-0378">Hydrolase</keyword>
<dbReference type="EMBL" id="FOVF01000002">
    <property type="protein sequence ID" value="SFN02734.1"/>
    <property type="molecule type" value="Genomic_DNA"/>
</dbReference>
<gene>
    <name evidence="7" type="ORF">SAMN05216289_102259</name>
</gene>
<evidence type="ECO:0000256" key="2">
    <source>
        <dbReference type="ARBA" id="ARBA00022963"/>
    </source>
</evidence>
<dbReference type="SUPFAM" id="SSF52151">
    <property type="entry name" value="FabD/lysophospholipase-like"/>
    <property type="match status" value="1"/>
</dbReference>
<dbReference type="GO" id="GO:0016787">
    <property type="term" value="F:hydrolase activity"/>
    <property type="evidence" value="ECO:0007669"/>
    <property type="project" value="UniProtKB-UniRule"/>
</dbReference>
<evidence type="ECO:0000256" key="1">
    <source>
        <dbReference type="ARBA" id="ARBA00022801"/>
    </source>
</evidence>
<dbReference type="OrthoDB" id="5290098at2"/>
<evidence type="ECO:0000256" key="4">
    <source>
        <dbReference type="PROSITE-ProRule" id="PRU01161"/>
    </source>
</evidence>